<dbReference type="InterPro" id="IPR007621">
    <property type="entry name" value="TPM_dom"/>
</dbReference>
<keyword evidence="5" id="KW-1185">Reference proteome</keyword>
<dbReference type="Pfam" id="PF04536">
    <property type="entry name" value="TPM_phosphatase"/>
    <property type="match status" value="1"/>
</dbReference>
<keyword evidence="2" id="KW-0812">Transmembrane</keyword>
<keyword evidence="2" id="KW-1133">Transmembrane helix</keyword>
<dbReference type="RefSeq" id="WP_284315517.1">
    <property type="nucleotide sequence ID" value="NZ_BSPC01000063.1"/>
</dbReference>
<evidence type="ECO:0000313" key="4">
    <source>
        <dbReference type="EMBL" id="GLS22561.1"/>
    </source>
</evidence>
<proteinExistence type="predicted"/>
<accession>A0ABQ6CQD0</accession>
<dbReference type="PANTHER" id="PTHR30373">
    <property type="entry name" value="UPF0603 PROTEIN YGCG"/>
    <property type="match status" value="1"/>
</dbReference>
<dbReference type="EMBL" id="BSPC01000063">
    <property type="protein sequence ID" value="GLS22561.1"/>
    <property type="molecule type" value="Genomic_DNA"/>
</dbReference>
<organism evidence="4 5">
    <name type="scientific">Labrys miyagiensis</name>
    <dbReference type="NCBI Taxonomy" id="346912"/>
    <lineage>
        <taxon>Bacteria</taxon>
        <taxon>Pseudomonadati</taxon>
        <taxon>Pseudomonadota</taxon>
        <taxon>Alphaproteobacteria</taxon>
        <taxon>Hyphomicrobiales</taxon>
        <taxon>Xanthobacteraceae</taxon>
        <taxon>Labrys</taxon>
    </lineage>
</organism>
<evidence type="ECO:0000256" key="2">
    <source>
        <dbReference type="SAM" id="Phobius"/>
    </source>
</evidence>
<feature type="domain" description="TPM" evidence="3">
    <location>
        <begin position="60"/>
        <end position="183"/>
    </location>
</feature>
<feature type="region of interest" description="Disordered" evidence="1">
    <location>
        <begin position="239"/>
        <end position="288"/>
    </location>
</feature>
<sequence length="288" mass="29697">MIGRAPHGVPVFRPASFRHGWRVHAGLKTGTPICVALALAFLLLASPACALTFPPLTSRVVDQANIIPAAERASLEQTLQALEQKSSDQLVVATLSSLQGTDIADYGYQLGRAWGIGQGKLNNGVLLIVAPNERKVRIEVGYGLEGTLTDALSSVIIQQAILPKFKAGDMAGGIQAGVAAIQDTLLNDESEWKQRARDGAQQQDQGIDPQTIFIIIFFIFVIFIIVSGWINNARGRPGAMRRGGSGPIFIPTSGWGGGSSGGGGGGGGGGGFSGGGGSFGGGGSSGSW</sequence>
<name>A0ABQ6CQD0_9HYPH</name>
<reference evidence="5" key="1">
    <citation type="journal article" date="2019" name="Int. J. Syst. Evol. Microbiol.">
        <title>The Global Catalogue of Microorganisms (GCM) 10K type strain sequencing project: providing services to taxonomists for standard genome sequencing and annotation.</title>
        <authorList>
            <consortium name="The Broad Institute Genomics Platform"/>
            <consortium name="The Broad Institute Genome Sequencing Center for Infectious Disease"/>
            <person name="Wu L."/>
            <person name="Ma J."/>
        </authorList>
    </citation>
    <scope>NUCLEOTIDE SEQUENCE [LARGE SCALE GENOMIC DNA]</scope>
    <source>
        <strain evidence="5">NBRC 101365</strain>
    </source>
</reference>
<gene>
    <name evidence="4" type="ORF">GCM10007874_55790</name>
</gene>
<feature type="compositionally biased region" description="Gly residues" evidence="1">
    <location>
        <begin position="254"/>
        <end position="288"/>
    </location>
</feature>
<comment type="caution">
    <text evidence="4">The sequence shown here is derived from an EMBL/GenBank/DDBJ whole genome shotgun (WGS) entry which is preliminary data.</text>
</comment>
<dbReference type="Gene3D" id="3.10.310.50">
    <property type="match status" value="1"/>
</dbReference>
<protein>
    <recommendedName>
        <fullName evidence="3">TPM domain-containing protein</fullName>
    </recommendedName>
</protein>
<keyword evidence="2" id="KW-0472">Membrane</keyword>
<dbReference type="PANTHER" id="PTHR30373:SF2">
    <property type="entry name" value="UPF0603 PROTEIN YGCG"/>
    <property type="match status" value="1"/>
</dbReference>
<evidence type="ECO:0000259" key="3">
    <source>
        <dbReference type="Pfam" id="PF04536"/>
    </source>
</evidence>
<evidence type="ECO:0000256" key="1">
    <source>
        <dbReference type="SAM" id="MobiDB-lite"/>
    </source>
</evidence>
<dbReference type="Proteomes" id="UP001156882">
    <property type="component" value="Unassembled WGS sequence"/>
</dbReference>
<feature type="transmembrane region" description="Helical" evidence="2">
    <location>
        <begin position="212"/>
        <end position="232"/>
    </location>
</feature>
<evidence type="ECO:0000313" key="5">
    <source>
        <dbReference type="Proteomes" id="UP001156882"/>
    </source>
</evidence>